<dbReference type="KEGG" id="hdn:Hden_0007"/>
<accession>D8JPE4</accession>
<evidence type="ECO:0000313" key="1">
    <source>
        <dbReference type="EMBL" id="ADJ21835.1"/>
    </source>
</evidence>
<organism evidence="1 2">
    <name type="scientific">Hyphomicrobium denitrificans (strain ATCC 51888 / DSM 1869 / NCIMB 11706 / TK 0415)</name>
    <dbReference type="NCBI Taxonomy" id="582899"/>
    <lineage>
        <taxon>Bacteria</taxon>
        <taxon>Pseudomonadati</taxon>
        <taxon>Pseudomonadota</taxon>
        <taxon>Alphaproteobacteria</taxon>
        <taxon>Hyphomicrobiales</taxon>
        <taxon>Hyphomicrobiaceae</taxon>
        <taxon>Hyphomicrobium</taxon>
    </lineage>
</organism>
<keyword evidence="2" id="KW-1185">Reference proteome</keyword>
<protein>
    <submittedName>
        <fullName evidence="1">Uncharacterized protein</fullName>
    </submittedName>
</protein>
<dbReference type="Proteomes" id="UP000002033">
    <property type="component" value="Chromosome"/>
</dbReference>
<name>D8JPE4_HYPDA</name>
<dbReference type="EMBL" id="CP002083">
    <property type="protein sequence ID" value="ADJ21835.1"/>
    <property type="molecule type" value="Genomic_DNA"/>
</dbReference>
<gene>
    <name evidence="1" type="ordered locus">Hden_0007</name>
</gene>
<dbReference type="eggNOG" id="ENOG502ZBVC">
    <property type="taxonomic scope" value="Bacteria"/>
</dbReference>
<proteinExistence type="predicted"/>
<dbReference type="AlphaFoldDB" id="D8JPE4"/>
<evidence type="ECO:0000313" key="2">
    <source>
        <dbReference type="Proteomes" id="UP000002033"/>
    </source>
</evidence>
<sequence>MARDGRSAVVFRRGPSKKVLVLRWWLDADRLEPGQWFNGRIYERRCDLSPDGDLLIYFAAKWQAPFETWTAVSRTPYLTALALWPKGDAWGGGGLFETPRVIGLNHLEIKSPVIPGARKPGWHPLGDEPVKLPGFEVRRWSEEAAGRGEDNPVHHERITRDGWIFVSEGDAGPYRQSGYAWLFNSPEIYDRPSPVNGLVLRRFLRAIYKKNGPWYVEDFEVLRDGARVRFIENCSWADWQKNGDLLFALDGKLYRLATAKVQEPAQIPIENAKLVADLAPLRFQNVVAPDWAKQWP</sequence>
<dbReference type="HOGENOM" id="CLU_902059_0_0_5"/>
<reference evidence="2" key="1">
    <citation type="journal article" date="2011" name="J. Bacteriol.">
        <title>Genome sequences of eight morphologically diverse alphaproteobacteria.</title>
        <authorList>
            <consortium name="US DOE Joint Genome Institute"/>
            <person name="Brown P.J."/>
            <person name="Kysela D.T."/>
            <person name="Buechlein A."/>
            <person name="Hemmerich C."/>
            <person name="Brun Y.V."/>
        </authorList>
    </citation>
    <scope>NUCLEOTIDE SEQUENCE [LARGE SCALE GENOMIC DNA]</scope>
    <source>
        <strain evidence="2">ATCC 51888 / DSM 1869 / NCIB 11706 / TK 0415</strain>
    </source>
</reference>